<dbReference type="AlphaFoldDB" id="A0AAN8PY21"/>
<sequence length="185" mass="21725">MSKLKVALSKFPNLPIKVRPLVGSRYTLLEARAMAAKFYREKLPKMTTIPKQIDSPPKLNVWLWIVGYLRVNWSDVEKNLTRSGRFLNLKRSLTLLSKLKHNKKVLYKKRSRPINRGIGIKTRQIQGASWQANFRKTFTSKTKKMGIIENNISQQETMMCQKRYIRLMFLSVCVCTLHHDNQVYR</sequence>
<name>A0AAN8PY21_POLSC</name>
<accession>A0AAN8PY21</accession>
<dbReference type="Proteomes" id="UP001372834">
    <property type="component" value="Unassembled WGS sequence"/>
</dbReference>
<gene>
    <name evidence="1" type="ORF">RUM43_007835</name>
</gene>
<evidence type="ECO:0000313" key="2">
    <source>
        <dbReference type="Proteomes" id="UP001372834"/>
    </source>
</evidence>
<organism evidence="1 2">
    <name type="scientific">Polyplax serrata</name>
    <name type="common">Common mouse louse</name>
    <dbReference type="NCBI Taxonomy" id="468196"/>
    <lineage>
        <taxon>Eukaryota</taxon>
        <taxon>Metazoa</taxon>
        <taxon>Ecdysozoa</taxon>
        <taxon>Arthropoda</taxon>
        <taxon>Hexapoda</taxon>
        <taxon>Insecta</taxon>
        <taxon>Pterygota</taxon>
        <taxon>Neoptera</taxon>
        <taxon>Paraneoptera</taxon>
        <taxon>Psocodea</taxon>
        <taxon>Troctomorpha</taxon>
        <taxon>Phthiraptera</taxon>
        <taxon>Anoplura</taxon>
        <taxon>Polyplacidae</taxon>
        <taxon>Polyplax</taxon>
    </lineage>
</organism>
<reference evidence="1 2" key="1">
    <citation type="submission" date="2023-10" db="EMBL/GenBank/DDBJ databases">
        <title>Genomes of two closely related lineages of the louse Polyplax serrata with different host specificities.</title>
        <authorList>
            <person name="Martinu J."/>
            <person name="Tarabai H."/>
            <person name="Stefka J."/>
            <person name="Hypsa V."/>
        </authorList>
    </citation>
    <scope>NUCLEOTIDE SEQUENCE [LARGE SCALE GENOMIC DNA]</scope>
    <source>
        <strain evidence="1">HR10_N</strain>
    </source>
</reference>
<proteinExistence type="predicted"/>
<protein>
    <submittedName>
        <fullName evidence="1">Uncharacterized protein</fullName>
    </submittedName>
</protein>
<dbReference type="EMBL" id="JAWJWE010000003">
    <property type="protein sequence ID" value="KAK6639562.1"/>
    <property type="molecule type" value="Genomic_DNA"/>
</dbReference>
<comment type="caution">
    <text evidence="1">The sequence shown here is derived from an EMBL/GenBank/DDBJ whole genome shotgun (WGS) entry which is preliminary data.</text>
</comment>
<evidence type="ECO:0000313" key="1">
    <source>
        <dbReference type="EMBL" id="KAK6639562.1"/>
    </source>
</evidence>